<evidence type="ECO:0000256" key="1">
    <source>
        <dbReference type="SAM" id="Phobius"/>
    </source>
</evidence>
<feature type="transmembrane region" description="Helical" evidence="1">
    <location>
        <begin position="12"/>
        <end position="34"/>
    </location>
</feature>
<dbReference type="EMBL" id="JAERRJ010000010">
    <property type="protein sequence ID" value="MBL1077711.1"/>
    <property type="molecule type" value="Genomic_DNA"/>
</dbReference>
<dbReference type="Proteomes" id="UP000602198">
    <property type="component" value="Unassembled WGS sequence"/>
</dbReference>
<accession>A0ABS1MAW7</accession>
<keyword evidence="3" id="KW-1185">Reference proteome</keyword>
<keyword evidence="1" id="KW-0812">Transmembrane</keyword>
<evidence type="ECO:0000313" key="2">
    <source>
        <dbReference type="EMBL" id="MBL1077711.1"/>
    </source>
</evidence>
<feature type="transmembrane region" description="Helical" evidence="1">
    <location>
        <begin position="160"/>
        <end position="184"/>
    </location>
</feature>
<name>A0ABS1MAW7_9NOCA</name>
<evidence type="ECO:0008006" key="4">
    <source>
        <dbReference type="Google" id="ProtNLM"/>
    </source>
</evidence>
<sequence>MEGFFELLRTNPITALIAATEVGFWILLGAGLLVRYLFKWRRVSTVLLISTPLLDVALLIATVFDLGRGGTATAAHGLGAAYLGFSVAFGHSVIRWADERVAHRFAGGPPPTKPPGRNDPGRLAYEWREWRKCLLAWAIACGTMLLLVFVVGSPDRTEALWYWMSRLTTVLLIWLAVGPIWALFTPADKSEKSEEPSIEVR</sequence>
<gene>
    <name evidence="2" type="ORF">JK358_25240</name>
</gene>
<comment type="caution">
    <text evidence="2">The sequence shown here is derived from an EMBL/GenBank/DDBJ whole genome shotgun (WGS) entry which is preliminary data.</text>
</comment>
<proteinExistence type="predicted"/>
<keyword evidence="1" id="KW-1133">Transmembrane helix</keyword>
<feature type="transmembrane region" description="Helical" evidence="1">
    <location>
        <begin position="73"/>
        <end position="94"/>
    </location>
</feature>
<organism evidence="2 3">
    <name type="scientific">Nocardia acididurans</name>
    <dbReference type="NCBI Taxonomy" id="2802282"/>
    <lineage>
        <taxon>Bacteria</taxon>
        <taxon>Bacillati</taxon>
        <taxon>Actinomycetota</taxon>
        <taxon>Actinomycetes</taxon>
        <taxon>Mycobacteriales</taxon>
        <taxon>Nocardiaceae</taxon>
        <taxon>Nocardia</taxon>
    </lineage>
</organism>
<feature type="transmembrane region" description="Helical" evidence="1">
    <location>
        <begin position="134"/>
        <end position="154"/>
    </location>
</feature>
<keyword evidence="1" id="KW-0472">Membrane</keyword>
<feature type="transmembrane region" description="Helical" evidence="1">
    <location>
        <begin position="46"/>
        <end position="67"/>
    </location>
</feature>
<evidence type="ECO:0000313" key="3">
    <source>
        <dbReference type="Proteomes" id="UP000602198"/>
    </source>
</evidence>
<protein>
    <recommendedName>
        <fullName evidence="4">Membrane protein YmcC</fullName>
    </recommendedName>
</protein>
<reference evidence="2 3" key="1">
    <citation type="submission" date="2021-01" db="EMBL/GenBank/DDBJ databases">
        <title>WGS of actinomycetes isolated from Thailand.</title>
        <authorList>
            <person name="Thawai C."/>
        </authorList>
    </citation>
    <scope>NUCLEOTIDE SEQUENCE [LARGE SCALE GENOMIC DNA]</scope>
    <source>
        <strain evidence="2 3">LPG 2</strain>
    </source>
</reference>